<evidence type="ECO:0000313" key="3">
    <source>
        <dbReference type="Proteomes" id="UP000179769"/>
    </source>
</evidence>
<evidence type="ECO:0000313" key="2">
    <source>
        <dbReference type="EMBL" id="OHV40778.1"/>
    </source>
</evidence>
<keyword evidence="1" id="KW-0472">Membrane</keyword>
<comment type="caution">
    <text evidence="2">The sequence shown here is derived from an EMBL/GenBank/DDBJ whole genome shotgun (WGS) entry which is preliminary data.</text>
</comment>
<dbReference type="AlphaFoldDB" id="A0A1S1R1F2"/>
<accession>A0A1S1R1F2</accession>
<protein>
    <submittedName>
        <fullName evidence="2">Uncharacterized protein</fullName>
    </submittedName>
</protein>
<reference evidence="3" key="1">
    <citation type="submission" date="2016-07" db="EMBL/GenBank/DDBJ databases">
        <title>Frankia sp. NRRL B-16219 Genome sequencing.</title>
        <authorList>
            <person name="Ghodhbane-Gtari F."/>
            <person name="Swanson E."/>
            <person name="Gueddou A."/>
            <person name="Louati M."/>
            <person name="Nouioui I."/>
            <person name="Hezbri K."/>
            <person name="Abebe-Akele F."/>
            <person name="Simpson S."/>
            <person name="Morris K."/>
            <person name="Thomas K."/>
            <person name="Gtari M."/>
            <person name="Tisa L.S."/>
        </authorList>
    </citation>
    <scope>NUCLEOTIDE SEQUENCE [LARGE SCALE GENOMIC DNA]</scope>
    <source>
        <strain evidence="3">NRRL B-16219</strain>
    </source>
</reference>
<dbReference type="RefSeq" id="WP_071060535.1">
    <property type="nucleotide sequence ID" value="NZ_MAXA01000065.1"/>
</dbReference>
<dbReference type="Proteomes" id="UP000179769">
    <property type="component" value="Unassembled WGS sequence"/>
</dbReference>
<feature type="transmembrane region" description="Helical" evidence="1">
    <location>
        <begin position="207"/>
        <end position="224"/>
    </location>
</feature>
<name>A0A1S1R1F2_9ACTN</name>
<feature type="transmembrane region" description="Helical" evidence="1">
    <location>
        <begin position="174"/>
        <end position="195"/>
    </location>
</feature>
<gene>
    <name evidence="2" type="ORF">BBK14_32470</name>
</gene>
<dbReference type="EMBL" id="MAXA01000065">
    <property type="protein sequence ID" value="OHV40778.1"/>
    <property type="molecule type" value="Genomic_DNA"/>
</dbReference>
<feature type="transmembrane region" description="Helical" evidence="1">
    <location>
        <begin position="140"/>
        <end position="162"/>
    </location>
</feature>
<organism evidence="2 3">
    <name type="scientific">Parafrankia soli</name>
    <dbReference type="NCBI Taxonomy" id="2599596"/>
    <lineage>
        <taxon>Bacteria</taxon>
        <taxon>Bacillati</taxon>
        <taxon>Actinomycetota</taxon>
        <taxon>Actinomycetes</taxon>
        <taxon>Frankiales</taxon>
        <taxon>Frankiaceae</taxon>
        <taxon>Parafrankia</taxon>
    </lineage>
</organism>
<evidence type="ECO:0000256" key="1">
    <source>
        <dbReference type="SAM" id="Phobius"/>
    </source>
</evidence>
<keyword evidence="3" id="KW-1185">Reference proteome</keyword>
<keyword evidence="1" id="KW-1133">Transmembrane helix</keyword>
<sequence length="236" mass="24776">MTWLGVFFVPTAWAENDNTTRLSVTIDGRPLDGDVVLDASAATRLVVGLENLGRSALEVDSVRLSGTVLGLTFFDYDTRVRTTVPARGAATWTVDLDLRDLARRASGSLPVRVEIRDTDLATVAAANGHADVRGSLFSTYGLFILGMFTLTGLLLAAALLAARRNAPAPAPWRRGLRLVPAGTAAGLFLVLVLSAAHLTTPSTPTDLAITLCTALITFGIGRVLPARTPPGGADAN</sequence>
<keyword evidence="1" id="KW-0812">Transmembrane</keyword>
<proteinExistence type="predicted"/>